<dbReference type="EMBL" id="JAHTGR010000006">
    <property type="protein sequence ID" value="MBV6321831.1"/>
    <property type="molecule type" value="Genomic_DNA"/>
</dbReference>
<proteinExistence type="predicted"/>
<protein>
    <recommendedName>
        <fullName evidence="5">Transporter substrate-binding domain-containing protein</fullName>
    </recommendedName>
</protein>
<keyword evidence="4" id="KW-1185">Reference proteome</keyword>
<gene>
    <name evidence="1" type="ORF">KVP70_12855</name>
    <name evidence="2" type="ORF">L1274_000863</name>
</gene>
<evidence type="ECO:0000313" key="4">
    <source>
        <dbReference type="Proteomes" id="UP001162889"/>
    </source>
</evidence>
<reference evidence="1" key="1">
    <citation type="submission" date="2021-07" db="EMBL/GenBank/DDBJ databases">
        <title>Characterization of violacein-producing bacteria and related species.</title>
        <authorList>
            <person name="Wilson H.S."/>
            <person name="De Leon M.E."/>
        </authorList>
    </citation>
    <scope>NUCLEOTIDE SEQUENCE</scope>
    <source>
        <strain evidence="1">HSC-15S17</strain>
    </source>
</reference>
<dbReference type="Proteomes" id="UP001162889">
    <property type="component" value="Unassembled WGS sequence"/>
</dbReference>
<dbReference type="AlphaFoldDB" id="A0AA41HCV8"/>
<sequence>MGTLLGLGIAPCLAADEVAHIVMGSMLEQQSSYAYRWLRLIYTEAFRQLNVTMTIRTFPAARASAEAIAGNVDGELARGYDYGAMQSVLIRVAEAPLVASDVAYTRDPDLRLSNGWESLRGTSYRVDFRFGYPVVQQRLAAVLPAGAFAGVLNAELGLRKLVIGRSDLYIDAAEIVEPMLASAEFRNAGIRQAGLMERLPVYAYLNRKHEKLALRLAAVIKKMRDSGEIEQLRLQAQKE</sequence>
<accession>A0AA41HCV8</accession>
<dbReference type="Proteomes" id="UP001155901">
    <property type="component" value="Unassembled WGS sequence"/>
</dbReference>
<evidence type="ECO:0000313" key="1">
    <source>
        <dbReference type="EMBL" id="MBV6321831.1"/>
    </source>
</evidence>
<organism evidence="1 3">
    <name type="scientific">Duganella violaceipulchra</name>
    <dbReference type="NCBI Taxonomy" id="2849652"/>
    <lineage>
        <taxon>Bacteria</taxon>
        <taxon>Pseudomonadati</taxon>
        <taxon>Pseudomonadota</taxon>
        <taxon>Betaproteobacteria</taxon>
        <taxon>Burkholderiales</taxon>
        <taxon>Oxalobacteraceae</taxon>
        <taxon>Telluria group</taxon>
        <taxon>Duganella</taxon>
    </lineage>
</organism>
<evidence type="ECO:0000313" key="2">
    <source>
        <dbReference type="EMBL" id="MCP2007175.1"/>
    </source>
</evidence>
<reference evidence="2" key="2">
    <citation type="submission" date="2022-03" db="EMBL/GenBank/DDBJ databases">
        <title>Genome Encyclopedia of Bacteria and Archaea VI: Functional Genomics of Type Strains.</title>
        <authorList>
            <person name="Whitman W."/>
        </authorList>
    </citation>
    <scope>NUCLEOTIDE SEQUENCE</scope>
    <source>
        <strain evidence="2">HSC-15S17</strain>
    </source>
</reference>
<dbReference type="EMBL" id="JALJZU010000001">
    <property type="protein sequence ID" value="MCP2007175.1"/>
    <property type="molecule type" value="Genomic_DNA"/>
</dbReference>
<name>A0AA41HCV8_9BURK</name>
<dbReference type="RefSeq" id="WP_217942626.1">
    <property type="nucleotide sequence ID" value="NZ_JAHTGR010000006.1"/>
</dbReference>
<evidence type="ECO:0008006" key="5">
    <source>
        <dbReference type="Google" id="ProtNLM"/>
    </source>
</evidence>
<evidence type="ECO:0000313" key="3">
    <source>
        <dbReference type="Proteomes" id="UP001155901"/>
    </source>
</evidence>
<comment type="caution">
    <text evidence="1">The sequence shown here is derived from an EMBL/GenBank/DDBJ whole genome shotgun (WGS) entry which is preliminary data.</text>
</comment>